<gene>
    <name evidence="1" type="ORF">LCGC14_0390200</name>
</gene>
<sequence>MFLDKTSEEEFFASLESNLHKQHSFEDDLKSNRVSDVQAYLKRAALALARAGLRKEAECVVMVSEDAMKDLTSEKMLKNLEQKGWVFNADDGHSQDACMAEDCAQCSEGSQAQLSQQELKDLRALLNK</sequence>
<protein>
    <submittedName>
        <fullName evidence="1">Uncharacterized protein</fullName>
    </submittedName>
</protein>
<proteinExistence type="predicted"/>
<comment type="caution">
    <text evidence="1">The sequence shown here is derived from an EMBL/GenBank/DDBJ whole genome shotgun (WGS) entry which is preliminary data.</text>
</comment>
<evidence type="ECO:0000313" key="1">
    <source>
        <dbReference type="EMBL" id="KKN74503.1"/>
    </source>
</evidence>
<accession>A0A0F9W8W1</accession>
<dbReference type="AlphaFoldDB" id="A0A0F9W8W1"/>
<dbReference type="EMBL" id="LAZR01000325">
    <property type="protein sequence ID" value="KKN74503.1"/>
    <property type="molecule type" value="Genomic_DNA"/>
</dbReference>
<reference evidence="1" key="1">
    <citation type="journal article" date="2015" name="Nature">
        <title>Complex archaea that bridge the gap between prokaryotes and eukaryotes.</title>
        <authorList>
            <person name="Spang A."/>
            <person name="Saw J.H."/>
            <person name="Jorgensen S.L."/>
            <person name="Zaremba-Niedzwiedzka K."/>
            <person name="Martijn J."/>
            <person name="Lind A.E."/>
            <person name="van Eijk R."/>
            <person name="Schleper C."/>
            <person name="Guy L."/>
            <person name="Ettema T.J."/>
        </authorList>
    </citation>
    <scope>NUCLEOTIDE SEQUENCE</scope>
</reference>
<organism evidence="1">
    <name type="scientific">marine sediment metagenome</name>
    <dbReference type="NCBI Taxonomy" id="412755"/>
    <lineage>
        <taxon>unclassified sequences</taxon>
        <taxon>metagenomes</taxon>
        <taxon>ecological metagenomes</taxon>
    </lineage>
</organism>
<name>A0A0F9W8W1_9ZZZZ</name>